<dbReference type="RefSeq" id="WP_181032219.1">
    <property type="nucleotide sequence ID" value="NZ_CP076456.1"/>
</dbReference>
<sequence>MKTDPAIAGIGNFRCGNGPLDMSVSNPALVRDIPDLSVTVETSSGASFWVQARVHGGA</sequence>
<protein>
    <submittedName>
        <fullName evidence="1">Uncharacterized protein</fullName>
    </submittedName>
</protein>
<organism evidence="1 2">
    <name type="scientific">Arthrobacter sunyaminii</name>
    <dbReference type="NCBI Taxonomy" id="2816859"/>
    <lineage>
        <taxon>Bacteria</taxon>
        <taxon>Bacillati</taxon>
        <taxon>Actinomycetota</taxon>
        <taxon>Actinomycetes</taxon>
        <taxon>Micrococcales</taxon>
        <taxon>Micrococcaceae</taxon>
        <taxon>Arthrobacter</taxon>
    </lineage>
</organism>
<evidence type="ECO:0000313" key="1">
    <source>
        <dbReference type="EMBL" id="QWQ35837.1"/>
    </source>
</evidence>
<dbReference type="AlphaFoldDB" id="A0A975PFW0"/>
<dbReference type="EMBL" id="CP076456">
    <property type="protein sequence ID" value="QWQ35837.1"/>
    <property type="molecule type" value="Genomic_DNA"/>
</dbReference>
<dbReference type="KEGG" id="asun:KG104_15460"/>
<proteinExistence type="predicted"/>
<keyword evidence="2" id="KW-1185">Reference proteome</keyword>
<gene>
    <name evidence="1" type="ORF">KG104_15460</name>
</gene>
<accession>A0A975PFW0</accession>
<dbReference type="Proteomes" id="UP000680588">
    <property type="component" value="Chromosome"/>
</dbReference>
<reference evidence="1" key="1">
    <citation type="submission" date="2021-06" db="EMBL/GenBank/DDBJ databases">
        <title>Novel species in genus Arthrobacter.</title>
        <authorList>
            <person name="Zhang G."/>
        </authorList>
    </citation>
    <scope>NUCLEOTIDE SEQUENCE</scope>
    <source>
        <strain evidence="1">Zg-ZUI122</strain>
    </source>
</reference>
<name>A0A975PFW0_9MICC</name>
<evidence type="ECO:0000313" key="2">
    <source>
        <dbReference type="Proteomes" id="UP000680588"/>
    </source>
</evidence>